<organism evidence="5">
    <name type="scientific">Caenorhabditis brenneri</name>
    <name type="common">Nematode worm</name>
    <dbReference type="NCBI Taxonomy" id="135651"/>
    <lineage>
        <taxon>Eukaryota</taxon>
        <taxon>Metazoa</taxon>
        <taxon>Ecdysozoa</taxon>
        <taxon>Nematoda</taxon>
        <taxon>Chromadorea</taxon>
        <taxon>Rhabditida</taxon>
        <taxon>Rhabditina</taxon>
        <taxon>Rhabditomorpha</taxon>
        <taxon>Rhabditoidea</taxon>
        <taxon>Rhabditidae</taxon>
        <taxon>Peloderinae</taxon>
        <taxon>Caenorhabditis</taxon>
    </lineage>
</organism>
<feature type="compositionally biased region" description="Basic and acidic residues" evidence="1">
    <location>
        <begin position="1412"/>
        <end position="1447"/>
    </location>
</feature>
<dbReference type="PANTHER" id="PTHR36936">
    <property type="entry name" value="PROTEIN CBG25168"/>
    <property type="match status" value="1"/>
</dbReference>
<feature type="domain" description="C2H2-type" evidence="3">
    <location>
        <begin position="1033"/>
        <end position="1057"/>
    </location>
</feature>
<evidence type="ECO:0000256" key="1">
    <source>
        <dbReference type="SAM" id="MobiDB-lite"/>
    </source>
</evidence>
<feature type="domain" description="C2H2-type" evidence="3">
    <location>
        <begin position="1562"/>
        <end position="1586"/>
    </location>
</feature>
<feature type="region of interest" description="Disordered" evidence="1">
    <location>
        <begin position="1087"/>
        <end position="1112"/>
    </location>
</feature>
<feature type="compositionally biased region" description="Basic and acidic residues" evidence="1">
    <location>
        <begin position="1791"/>
        <end position="1801"/>
    </location>
</feature>
<feature type="domain" description="C2H2-type" evidence="3">
    <location>
        <begin position="1679"/>
        <end position="1702"/>
    </location>
</feature>
<feature type="compositionally biased region" description="Polar residues" evidence="1">
    <location>
        <begin position="1829"/>
        <end position="1840"/>
    </location>
</feature>
<proteinExistence type="predicted"/>
<feature type="region of interest" description="Disordered" evidence="1">
    <location>
        <begin position="365"/>
        <end position="399"/>
    </location>
</feature>
<dbReference type="EMBL" id="GL380012">
    <property type="protein sequence ID" value="EGT42302.1"/>
    <property type="molecule type" value="Genomic_DNA"/>
</dbReference>
<sequence length="1879" mass="213534">MNHYLAGCLLLAVSLGSILPGFPILILLQSYFPELPAFYTIDTLAVYLVQASIIFLLGFISMCIYSDIACPLAIKGYVAIFSRIYILLEDLESWYSNGFITLEDPIQVYEDGGRRMGYYTIRNLIEIYGVEFPFRRVPRKLISAPDSPNNIPLLSSNPGITLDRLKVNYLKRLYIYVDPNELKNEESVWVKLLNSVEIPDKCPVCGNHIPKVPYRLAKHIFSEQHLTKLGEVSEEDYQFWVDILGRDSVIKSNGPLLSFPDINEELCSTEEFNRALKEMKESRGKCNDRFIKTMNYTAPLEELDFWKNWLNEQMSNLNEKRSLAQKEEASVQPPVPNMKENVSETQTVEAKVDVFSKAKIPIPFPGEQGMPELPEMGGAKTSLSSKSTKRPAPGVKAQNCSSNTKFQSIPLLLSYSGPKFDRSKIDNLTKLYFEADQSILGSEDGYWARFLKTMKVPEKCPLCNNEQLSKKPFNLAKHILNEKHLSALKGIPDAEYECWVQLLSLSTVPKVELEVVQATESLATKMIVEAFPNNEGPQADKVADKNQNTLGENTPEIKKPLDAVPDAQKTGDKEVPKTPVVFQATAEKKNRPETVKNPPEPSKDATNNSKKTELVPPATGPSIVTLVSTVAQNQPRVPLLDPMLPKETSVSKEKFNNVLDECLDLYKKDRSQFDVGKKSMQFQASAADLNHWMGYLLEINKNTGKSLAGEQKHNAKQEVFKRPASGFPVRDLEIDKSFSDNPRIPLLDVPASQGKLMTQDAFKSRYSNIRDQLQAINPSQETNKKLECYCYHCPGRPKFATVYSVMQHIFYGKHCENIMYSAMSSDFDYYEKLMKSMVPVPKKEPPKKTPVSIVNPIPKLSNTLIECDLPLFLTQQKMARRTDETCIGPKNSQIVYIGRLVRNPQMAPIRFKDNTICGICNVDISSWVAIKVVRHVFSTEHLHALKKTGTYFYTYDFEFWIQRLIEDNTLLYPPHFLGTTLPVVCCLGGLKYMDCNVNSEVFKKFSSQELIMINNLDEWKVHSRAESLLRTFGGCVYCKTWLVSGMEVVRHYTSEEHFGMVRKMHPVNMIHVNIIMSYVKQCQKGIEPKQSKPAPTKPAVSPSTSTPQVENSSTAAMFKDFSFPLFVTKKDMKPRTDEVCVGPPNAYVDFVLTTKPADPGMVWPFMKENLHQTGTNFYVTDFEWWIIRLDYEPAFVHNPTALKVIRCLGGFEIPKYDVFYCFTQEEQDIIDGIDEEMVENRSVDLLDAFGACIYCNKWLLTGMEVIKHYTSVEHFQKIREKHPVMKDLVDLMMKWVKDCQKSKYILLENLEYWYANGLITPQDRVQIFDGKSKSIDYKIETLIHHYGPEFPFRRIPKDIQEEERANQLFAETSRRLSVELMDEKVEFEAGSSEQNGNASDLLAPKSPSESSQKSDVEAKQSVQRTEDSTELSHPENPSERSQKTDVEAKDEDVQEDQDLPNSGNFSKNPEDSSMKPDGIYETVYPEATTEQQWPVGDQENFQPEYSEPSECYQQQEYIPLLSIPLEPTVMIPPNELSKVVRSMTLWLQNSGKQQAAGMTVNWVCQFCGIRLISELEAFNHIISVDHLTLMNFIAPARDLDYWKNWVLEMNSESPVRVQSGGTKSFNQMDVSRIQEFVPQNQAVQKCKQQYSNLNSWVKAMKKCGTPLPESNSKLHCICYHCPETPEFSTVWEVLLHVFDGKHFEKIGHSVEKDDFTYFDNLIKRLEFPTVPVATVFPRMATVTLEPEPIEKNTVDPVLEEVHLETTVVQSTVPLEPDTTKKSTVTEEEEPEHTGKSADAHPETTVALFEPTVTQDPSVSSDTVNEELNKTTVPTVTTSASGVPVESEDEVASEDMMQKSEQSKNKKLKRRGSNKKCCIQ</sequence>
<protein>
    <recommendedName>
        <fullName evidence="3">C2H2-type domain-containing protein</fullName>
    </recommendedName>
</protein>
<gene>
    <name evidence="4" type="ORF">CAEBREN_30979</name>
</gene>
<dbReference type="OrthoDB" id="5829628at2759"/>
<keyword evidence="5" id="KW-1185">Reference proteome</keyword>
<evidence type="ECO:0000256" key="2">
    <source>
        <dbReference type="SAM" id="Phobius"/>
    </source>
</evidence>
<feature type="compositionally biased region" description="Basic residues" evidence="1">
    <location>
        <begin position="1864"/>
        <end position="1873"/>
    </location>
</feature>
<feature type="domain" description="C2H2-type" evidence="3">
    <location>
        <begin position="1250"/>
        <end position="1274"/>
    </location>
</feature>
<keyword evidence="2" id="KW-0472">Membrane</keyword>
<feature type="compositionally biased region" description="Polar residues" evidence="1">
    <location>
        <begin position="1101"/>
        <end position="1112"/>
    </location>
</feature>
<evidence type="ECO:0000313" key="5">
    <source>
        <dbReference type="Proteomes" id="UP000008068"/>
    </source>
</evidence>
<evidence type="ECO:0000313" key="4">
    <source>
        <dbReference type="EMBL" id="EGT42302.1"/>
    </source>
</evidence>
<feature type="transmembrane region" description="Helical" evidence="2">
    <location>
        <begin position="44"/>
        <end position="65"/>
    </location>
</feature>
<accession>G0P1D1</accession>
<name>G0P1D1_CAEBE</name>
<dbReference type="InParanoid" id="G0P1D1"/>
<dbReference type="InterPro" id="IPR013087">
    <property type="entry name" value="Znf_C2H2_type"/>
</dbReference>
<evidence type="ECO:0000259" key="3">
    <source>
        <dbReference type="SMART" id="SM00355"/>
    </source>
</evidence>
<feature type="transmembrane region" description="Helical" evidence="2">
    <location>
        <begin position="72"/>
        <end position="88"/>
    </location>
</feature>
<feature type="region of interest" description="Disordered" evidence="1">
    <location>
        <begin position="1772"/>
        <end position="1879"/>
    </location>
</feature>
<keyword evidence="2" id="KW-0812">Transmembrane</keyword>
<feature type="compositionally biased region" description="Polar residues" evidence="1">
    <location>
        <begin position="1811"/>
        <end position="1822"/>
    </location>
</feature>
<dbReference type="HOGENOM" id="CLU_236247_0_0_1"/>
<dbReference type="PANTHER" id="PTHR36936:SF2">
    <property type="entry name" value="C2H2-TYPE DOMAIN-CONTAINING PROTEIN"/>
    <property type="match status" value="1"/>
</dbReference>
<keyword evidence="2" id="KW-1133">Transmembrane helix</keyword>
<feature type="region of interest" description="Disordered" evidence="1">
    <location>
        <begin position="534"/>
        <end position="618"/>
    </location>
</feature>
<dbReference type="Proteomes" id="UP000008068">
    <property type="component" value="Unassembled WGS sequence"/>
</dbReference>
<dbReference type="SMART" id="SM00355">
    <property type="entry name" value="ZnF_C2H2"/>
    <property type="match status" value="5"/>
</dbReference>
<dbReference type="eggNOG" id="ENOG502TJDU">
    <property type="taxonomic scope" value="Eukaryota"/>
</dbReference>
<feature type="domain" description="C2H2-type" evidence="3">
    <location>
        <begin position="458"/>
        <end position="484"/>
    </location>
</feature>
<feature type="compositionally biased region" description="Acidic residues" evidence="1">
    <location>
        <begin position="1448"/>
        <end position="1458"/>
    </location>
</feature>
<reference evidence="5" key="1">
    <citation type="submission" date="2011-07" db="EMBL/GenBank/DDBJ databases">
        <authorList>
            <consortium name="Caenorhabditis brenneri Sequencing and Analysis Consortium"/>
            <person name="Wilson R.K."/>
        </authorList>
    </citation>
    <scope>NUCLEOTIDE SEQUENCE [LARGE SCALE GENOMIC DNA]</scope>
    <source>
        <strain evidence="5">PB2801</strain>
    </source>
</reference>
<feature type="region of interest" description="Disordered" evidence="1">
    <location>
        <begin position="1387"/>
        <end position="1476"/>
    </location>
</feature>